<evidence type="ECO:0000256" key="5">
    <source>
        <dbReference type="ARBA" id="ARBA00022679"/>
    </source>
</evidence>
<dbReference type="GO" id="GO:0004721">
    <property type="term" value="F:phosphoprotein phosphatase activity"/>
    <property type="evidence" value="ECO:0007669"/>
    <property type="project" value="TreeGrafter"/>
</dbReference>
<dbReference type="Pfam" id="PF13188">
    <property type="entry name" value="PAS_8"/>
    <property type="match status" value="1"/>
</dbReference>
<dbReference type="InterPro" id="IPR005467">
    <property type="entry name" value="His_kinase_dom"/>
</dbReference>
<name>A0A9D1UMH6_9FIRM</name>
<dbReference type="InterPro" id="IPR003661">
    <property type="entry name" value="HisK_dim/P_dom"/>
</dbReference>
<dbReference type="InterPro" id="IPR050351">
    <property type="entry name" value="BphY/WalK/GraS-like"/>
</dbReference>
<dbReference type="SUPFAM" id="SSF47384">
    <property type="entry name" value="Homodimeric domain of signal transducing histidine kinase"/>
    <property type="match status" value="1"/>
</dbReference>
<dbReference type="PROSITE" id="PS50885">
    <property type="entry name" value="HAMP"/>
    <property type="match status" value="1"/>
</dbReference>
<reference evidence="12" key="1">
    <citation type="journal article" date="2021" name="PeerJ">
        <title>Extensive microbial diversity within the chicken gut microbiome revealed by metagenomics and culture.</title>
        <authorList>
            <person name="Gilroy R."/>
            <person name="Ravi A."/>
            <person name="Getino M."/>
            <person name="Pursley I."/>
            <person name="Horton D.L."/>
            <person name="Alikhan N.F."/>
            <person name="Baker D."/>
            <person name="Gharbi K."/>
            <person name="Hall N."/>
            <person name="Watson M."/>
            <person name="Adriaenssens E.M."/>
            <person name="Foster-Nyarko E."/>
            <person name="Jarju S."/>
            <person name="Secka A."/>
            <person name="Antonio M."/>
            <person name="Oren A."/>
            <person name="Chaudhuri R.R."/>
            <person name="La Ragione R."/>
            <person name="Hildebrand F."/>
            <person name="Pallen M.J."/>
        </authorList>
    </citation>
    <scope>NUCLEOTIDE SEQUENCE</scope>
    <source>
        <strain evidence="12">ChiGjej6B6-1540</strain>
    </source>
</reference>
<evidence type="ECO:0000313" key="12">
    <source>
        <dbReference type="EMBL" id="HIW93222.1"/>
    </source>
</evidence>
<keyword evidence="6" id="KW-0418">Kinase</keyword>
<dbReference type="PROSITE" id="PS50109">
    <property type="entry name" value="HIS_KIN"/>
    <property type="match status" value="1"/>
</dbReference>
<dbReference type="PANTHER" id="PTHR45453">
    <property type="entry name" value="PHOSPHATE REGULON SENSOR PROTEIN PHOR"/>
    <property type="match status" value="1"/>
</dbReference>
<evidence type="ECO:0000256" key="6">
    <source>
        <dbReference type="ARBA" id="ARBA00022777"/>
    </source>
</evidence>
<evidence type="ECO:0000256" key="8">
    <source>
        <dbReference type="ARBA" id="ARBA00023136"/>
    </source>
</evidence>
<evidence type="ECO:0000256" key="7">
    <source>
        <dbReference type="ARBA" id="ARBA00023012"/>
    </source>
</evidence>
<evidence type="ECO:0000259" key="11">
    <source>
        <dbReference type="PROSITE" id="PS50885"/>
    </source>
</evidence>
<evidence type="ECO:0000256" key="9">
    <source>
        <dbReference type="SAM" id="Phobius"/>
    </source>
</evidence>
<evidence type="ECO:0000313" key="13">
    <source>
        <dbReference type="Proteomes" id="UP000824192"/>
    </source>
</evidence>
<dbReference type="InterPro" id="IPR003594">
    <property type="entry name" value="HATPase_dom"/>
</dbReference>
<dbReference type="FunFam" id="1.10.287.130:FF:000001">
    <property type="entry name" value="Two-component sensor histidine kinase"/>
    <property type="match status" value="1"/>
</dbReference>
<dbReference type="Pfam" id="PF02518">
    <property type="entry name" value="HATPase_c"/>
    <property type="match status" value="1"/>
</dbReference>
<dbReference type="InterPro" id="IPR036097">
    <property type="entry name" value="HisK_dim/P_sf"/>
</dbReference>
<organism evidence="12 13">
    <name type="scientific">Candidatus Flavonifractor merdipullorum</name>
    <dbReference type="NCBI Taxonomy" id="2838590"/>
    <lineage>
        <taxon>Bacteria</taxon>
        <taxon>Bacillati</taxon>
        <taxon>Bacillota</taxon>
        <taxon>Clostridia</taxon>
        <taxon>Eubacteriales</taxon>
        <taxon>Oscillospiraceae</taxon>
        <taxon>Flavonifractor</taxon>
    </lineage>
</organism>
<dbReference type="GO" id="GO:0000155">
    <property type="term" value="F:phosphorelay sensor kinase activity"/>
    <property type="evidence" value="ECO:0007669"/>
    <property type="project" value="InterPro"/>
</dbReference>
<keyword evidence="9" id="KW-1133">Transmembrane helix</keyword>
<feature type="domain" description="HAMP" evidence="11">
    <location>
        <begin position="176"/>
        <end position="229"/>
    </location>
</feature>
<dbReference type="Gene3D" id="1.10.287.130">
    <property type="match status" value="1"/>
</dbReference>
<dbReference type="SUPFAM" id="SSF55874">
    <property type="entry name" value="ATPase domain of HSP90 chaperone/DNA topoisomerase II/histidine kinase"/>
    <property type="match status" value="1"/>
</dbReference>
<evidence type="ECO:0000256" key="4">
    <source>
        <dbReference type="ARBA" id="ARBA00022553"/>
    </source>
</evidence>
<gene>
    <name evidence="12" type="ORF">H9868_01645</name>
</gene>
<dbReference type="Proteomes" id="UP000824192">
    <property type="component" value="Unassembled WGS sequence"/>
</dbReference>
<dbReference type="PRINTS" id="PR00344">
    <property type="entry name" value="BCTRLSENSOR"/>
</dbReference>
<comment type="caution">
    <text evidence="12">The sequence shown here is derived from an EMBL/GenBank/DDBJ whole genome shotgun (WGS) entry which is preliminary data.</text>
</comment>
<protein>
    <recommendedName>
        <fullName evidence="3">histidine kinase</fullName>
        <ecNumber evidence="3">2.7.13.3</ecNumber>
    </recommendedName>
</protein>
<dbReference type="InterPro" id="IPR004358">
    <property type="entry name" value="Sig_transdc_His_kin-like_C"/>
</dbReference>
<keyword evidence="8 9" id="KW-0472">Membrane</keyword>
<dbReference type="Gene3D" id="3.30.565.10">
    <property type="entry name" value="Histidine kinase-like ATPase, C-terminal domain"/>
    <property type="match status" value="1"/>
</dbReference>
<dbReference type="Pfam" id="PF00512">
    <property type="entry name" value="HisKA"/>
    <property type="match status" value="1"/>
</dbReference>
<dbReference type="SMART" id="SM00388">
    <property type="entry name" value="HisKA"/>
    <property type="match status" value="1"/>
</dbReference>
<dbReference type="FunFam" id="3.30.565.10:FF:000006">
    <property type="entry name" value="Sensor histidine kinase WalK"/>
    <property type="match status" value="1"/>
</dbReference>
<keyword evidence="5" id="KW-0808">Transferase</keyword>
<keyword evidence="7" id="KW-0902">Two-component regulatory system</keyword>
<dbReference type="InterPro" id="IPR036890">
    <property type="entry name" value="HATPase_C_sf"/>
</dbReference>
<proteinExistence type="predicted"/>
<sequence>MKKRLTATTLLVVLVSLLISNLVGAWLMHNQEMAAAEESLRELLVLMDSQSQITDPEAAAEQFQLAAPDKRLTIITPGGEVLIDTEQDVEELENHAGRPEVRMALSNGWGRDVRASDTVGVSMLYVAKEFTDGMVGRASMPLSSIDSLVMQSMVGFLVASAAAFLLAVLLSGRMSRYVLEPLSAVRKTLQGVLSGESSDGLEEYRADDELRPILRYIDKLLERLSDSIQRVTAERDKVNLVLDCMDEGLLLLDESGSLLTCNQAARKLLQLPLHSENNDELLILTRSRRLREAVEECHGKHCAVVLDLDDFNGERCSLRLFLSPVSGREYEGEKVGTSILISDVTQLKKAERVRADFTANVSHELKTPLTSIKGFADMLSSGMVTNPEDQKRFSSLIGVEVDRLIALINDTLKLSELESVAIEQDDASTEVLTAAQEVAQLLEPTAKEAEVTLHVAGQPCRAAISNMRLKELLINLAGNGIKYNHPGGKVDILVESVENSVQITIRDTGIGIPEEAQDRVFERFYRVDAGRTRKAGGTGLGLAIVKHIVSLYGGAITLASAVGVGSTFTVTLPQSDDPC</sequence>
<accession>A0A9D1UMH6</accession>
<dbReference type="GO" id="GO:0016036">
    <property type="term" value="P:cellular response to phosphate starvation"/>
    <property type="evidence" value="ECO:0007669"/>
    <property type="project" value="TreeGrafter"/>
</dbReference>
<dbReference type="CDD" id="cd00075">
    <property type="entry name" value="HATPase"/>
    <property type="match status" value="1"/>
</dbReference>
<reference evidence="12" key="2">
    <citation type="submission" date="2021-04" db="EMBL/GenBank/DDBJ databases">
        <authorList>
            <person name="Gilroy R."/>
        </authorList>
    </citation>
    <scope>NUCLEOTIDE SEQUENCE</scope>
    <source>
        <strain evidence="12">ChiGjej6B6-1540</strain>
    </source>
</reference>
<dbReference type="SMART" id="SM00387">
    <property type="entry name" value="HATPase_c"/>
    <property type="match status" value="1"/>
</dbReference>
<dbReference type="EC" id="2.7.13.3" evidence="3"/>
<dbReference type="InterPro" id="IPR003660">
    <property type="entry name" value="HAMP_dom"/>
</dbReference>
<dbReference type="GO" id="GO:0005886">
    <property type="term" value="C:plasma membrane"/>
    <property type="evidence" value="ECO:0007669"/>
    <property type="project" value="TreeGrafter"/>
</dbReference>
<evidence type="ECO:0000256" key="3">
    <source>
        <dbReference type="ARBA" id="ARBA00012438"/>
    </source>
</evidence>
<evidence type="ECO:0000256" key="2">
    <source>
        <dbReference type="ARBA" id="ARBA00004370"/>
    </source>
</evidence>
<feature type="domain" description="Histidine kinase" evidence="10">
    <location>
        <begin position="360"/>
        <end position="576"/>
    </location>
</feature>
<dbReference type="AlphaFoldDB" id="A0A9D1UMH6"/>
<dbReference type="EMBL" id="DXGA01000036">
    <property type="protein sequence ID" value="HIW93222.1"/>
    <property type="molecule type" value="Genomic_DNA"/>
</dbReference>
<comment type="subcellular location">
    <subcellularLocation>
        <location evidence="2">Membrane</location>
    </subcellularLocation>
</comment>
<comment type="catalytic activity">
    <reaction evidence="1">
        <text>ATP + protein L-histidine = ADP + protein N-phospho-L-histidine.</text>
        <dbReference type="EC" id="2.7.13.3"/>
    </reaction>
</comment>
<evidence type="ECO:0000259" key="10">
    <source>
        <dbReference type="PROSITE" id="PS50109"/>
    </source>
</evidence>
<dbReference type="Gene3D" id="6.10.340.10">
    <property type="match status" value="1"/>
</dbReference>
<feature type="transmembrane region" description="Helical" evidence="9">
    <location>
        <begin position="148"/>
        <end position="170"/>
    </location>
</feature>
<keyword evidence="9" id="KW-0812">Transmembrane</keyword>
<keyword evidence="4" id="KW-0597">Phosphoprotein</keyword>
<dbReference type="InterPro" id="IPR000014">
    <property type="entry name" value="PAS"/>
</dbReference>
<dbReference type="PANTHER" id="PTHR45453:SF1">
    <property type="entry name" value="PHOSPHATE REGULON SENSOR PROTEIN PHOR"/>
    <property type="match status" value="1"/>
</dbReference>
<dbReference type="CDD" id="cd00082">
    <property type="entry name" value="HisKA"/>
    <property type="match status" value="1"/>
</dbReference>
<evidence type="ECO:0000256" key="1">
    <source>
        <dbReference type="ARBA" id="ARBA00000085"/>
    </source>
</evidence>
<dbReference type="Gene3D" id="3.30.450.20">
    <property type="entry name" value="PAS domain"/>
    <property type="match status" value="1"/>
</dbReference>